<dbReference type="RefSeq" id="WP_072725274.1">
    <property type="nucleotide sequence ID" value="NZ_FQXH01000015.1"/>
</dbReference>
<reference evidence="3" key="1">
    <citation type="submission" date="2016-11" db="EMBL/GenBank/DDBJ databases">
        <authorList>
            <person name="Varghese N."/>
            <person name="Submissions S."/>
        </authorList>
    </citation>
    <scope>NUCLEOTIDE SEQUENCE [LARGE SCALE GENOMIC DNA]</scope>
    <source>
        <strain evidence="3">DSM 15285</strain>
    </source>
</reference>
<dbReference type="Pfam" id="PF11823">
    <property type="entry name" value="Se_S_carrier"/>
    <property type="match status" value="1"/>
</dbReference>
<sequence>MSSSIYVITFNSTHHAIRFEKILKELNFVITTIPTPREISSSCGLSIKFEEKAFEDIKFNIKKFDIEYYGIFKVTKLNNGKKEILKLS</sequence>
<evidence type="ECO:0000313" key="2">
    <source>
        <dbReference type="EMBL" id="SHH30845.1"/>
    </source>
</evidence>
<proteinExistence type="predicted"/>
<name>A0A1M5RX84_9FIRM</name>
<dbReference type="Proteomes" id="UP000242520">
    <property type="component" value="Unassembled WGS sequence"/>
</dbReference>
<keyword evidence="3" id="KW-1185">Reference proteome</keyword>
<feature type="domain" description="Putative Se/S carrier protein-like" evidence="1">
    <location>
        <begin position="6"/>
        <end position="72"/>
    </location>
</feature>
<evidence type="ECO:0000313" key="3">
    <source>
        <dbReference type="Proteomes" id="UP000242520"/>
    </source>
</evidence>
<dbReference type="OrthoDB" id="3192849at2"/>
<dbReference type="AlphaFoldDB" id="A0A1M5RX84"/>
<dbReference type="STRING" id="1123350.SAMN02744040_01554"/>
<evidence type="ECO:0000259" key="1">
    <source>
        <dbReference type="Pfam" id="PF11823"/>
    </source>
</evidence>
<organism evidence="2 3">
    <name type="scientific">Tepidibacter thalassicus DSM 15285</name>
    <dbReference type="NCBI Taxonomy" id="1123350"/>
    <lineage>
        <taxon>Bacteria</taxon>
        <taxon>Bacillati</taxon>
        <taxon>Bacillota</taxon>
        <taxon>Clostridia</taxon>
        <taxon>Peptostreptococcales</taxon>
        <taxon>Peptostreptococcaceae</taxon>
        <taxon>Tepidibacter</taxon>
    </lineage>
</organism>
<dbReference type="InterPro" id="IPR021778">
    <property type="entry name" value="Se/S_carrier-like"/>
</dbReference>
<dbReference type="EMBL" id="FQXH01000015">
    <property type="protein sequence ID" value="SHH30845.1"/>
    <property type="molecule type" value="Genomic_DNA"/>
</dbReference>
<accession>A0A1M5RX84</accession>
<gene>
    <name evidence="2" type="ORF">SAMN02744040_01554</name>
</gene>
<protein>
    <recommendedName>
        <fullName evidence="1">Putative Se/S carrier protein-like domain-containing protein</fullName>
    </recommendedName>
</protein>